<keyword evidence="10 12" id="KW-0408">Iron</keyword>
<dbReference type="EMBL" id="BMCT01000001">
    <property type="protein sequence ID" value="GGF51530.1"/>
    <property type="molecule type" value="Genomic_DNA"/>
</dbReference>
<keyword evidence="6 12" id="KW-0812">Transmembrane</keyword>
<keyword evidence="5 12" id="KW-0349">Heme</keyword>
<evidence type="ECO:0000313" key="15">
    <source>
        <dbReference type="Proteomes" id="UP000606044"/>
    </source>
</evidence>
<dbReference type="Proteomes" id="UP000606044">
    <property type="component" value="Unassembled WGS sequence"/>
</dbReference>
<feature type="transmembrane region" description="Helical" evidence="12">
    <location>
        <begin position="317"/>
        <end position="341"/>
    </location>
</feature>
<comment type="similarity">
    <text evidence="2 12">Belongs to the cytochrome ubiquinol oxidase subunit 1 family.</text>
</comment>
<keyword evidence="4 12" id="KW-1003">Cell membrane</keyword>
<evidence type="ECO:0000256" key="8">
    <source>
        <dbReference type="ARBA" id="ARBA00022982"/>
    </source>
</evidence>
<dbReference type="GO" id="GO:0020037">
    <property type="term" value="F:heme binding"/>
    <property type="evidence" value="ECO:0007669"/>
    <property type="project" value="TreeGrafter"/>
</dbReference>
<comment type="subcellular location">
    <subcellularLocation>
        <location evidence="12">Cell inner membrane</location>
    </subcellularLocation>
    <subcellularLocation>
        <location evidence="1">Cell membrane</location>
        <topology evidence="1">Multi-pass membrane protein</topology>
    </subcellularLocation>
</comment>
<keyword evidence="3 12" id="KW-0813">Transport</keyword>
<evidence type="ECO:0000256" key="11">
    <source>
        <dbReference type="ARBA" id="ARBA00023136"/>
    </source>
</evidence>
<feature type="transmembrane region" description="Helical" evidence="12">
    <location>
        <begin position="353"/>
        <end position="375"/>
    </location>
</feature>
<protein>
    <submittedName>
        <fullName evidence="14">Cytochrome ubiquinol oxidase subunit I</fullName>
    </submittedName>
</protein>
<reference evidence="14" key="1">
    <citation type="journal article" date="2014" name="Int. J. Syst. Evol. Microbiol.">
        <title>Complete genome sequence of Corynebacterium casei LMG S-19264T (=DSM 44701T), isolated from a smear-ripened cheese.</title>
        <authorList>
            <consortium name="US DOE Joint Genome Institute (JGI-PGF)"/>
            <person name="Walter F."/>
            <person name="Albersmeier A."/>
            <person name="Kalinowski J."/>
            <person name="Ruckert C."/>
        </authorList>
    </citation>
    <scope>NUCLEOTIDE SEQUENCE</scope>
    <source>
        <strain evidence="14">CCM 7897</strain>
    </source>
</reference>
<evidence type="ECO:0000256" key="9">
    <source>
        <dbReference type="ARBA" id="ARBA00022989"/>
    </source>
</evidence>
<keyword evidence="11 12" id="KW-0472">Membrane</keyword>
<evidence type="ECO:0000256" key="3">
    <source>
        <dbReference type="ARBA" id="ARBA00022448"/>
    </source>
</evidence>
<keyword evidence="7 12" id="KW-0479">Metal-binding</keyword>
<dbReference type="PANTHER" id="PTHR30365:SF14">
    <property type="entry name" value="CYTOCHROME BD MENAQUINOL OXIDASE SUBUNIT I-RELATED"/>
    <property type="match status" value="1"/>
</dbReference>
<feature type="transmembrane region" description="Helical" evidence="12">
    <location>
        <begin position="94"/>
        <end position="115"/>
    </location>
</feature>
<evidence type="ECO:0000256" key="2">
    <source>
        <dbReference type="ARBA" id="ARBA00009819"/>
    </source>
</evidence>
<accession>A0A917BP30</accession>
<dbReference type="PIRSF" id="PIRSF006446">
    <property type="entry name" value="Cyt_quinol_oxidase_1"/>
    <property type="match status" value="1"/>
</dbReference>
<evidence type="ECO:0000313" key="14">
    <source>
        <dbReference type="EMBL" id="GGF51530.1"/>
    </source>
</evidence>
<dbReference type="GO" id="GO:0016682">
    <property type="term" value="F:oxidoreductase activity, acting on diphenols and related substances as donors, oxygen as acceptor"/>
    <property type="evidence" value="ECO:0007669"/>
    <property type="project" value="TreeGrafter"/>
</dbReference>
<feature type="transmembrane region" description="Helical" evidence="12">
    <location>
        <begin position="217"/>
        <end position="235"/>
    </location>
</feature>
<evidence type="ECO:0000256" key="10">
    <source>
        <dbReference type="ARBA" id="ARBA00023004"/>
    </source>
</evidence>
<feature type="transmembrane region" description="Helical" evidence="12">
    <location>
        <begin position="395"/>
        <end position="424"/>
    </location>
</feature>
<dbReference type="GO" id="GO:0009055">
    <property type="term" value="F:electron transfer activity"/>
    <property type="evidence" value="ECO:0007669"/>
    <property type="project" value="UniProtKB-UniRule"/>
</dbReference>
<dbReference type="GO" id="GO:0005886">
    <property type="term" value="C:plasma membrane"/>
    <property type="evidence" value="ECO:0007669"/>
    <property type="project" value="UniProtKB-SubCell"/>
</dbReference>
<evidence type="ECO:0000256" key="13">
    <source>
        <dbReference type="SAM" id="MobiDB-lite"/>
    </source>
</evidence>
<gene>
    <name evidence="14" type="ORF">GCM10007301_08760</name>
</gene>
<dbReference type="PANTHER" id="PTHR30365">
    <property type="entry name" value="CYTOCHROME D UBIQUINOL OXIDASE"/>
    <property type="match status" value="1"/>
</dbReference>
<keyword evidence="8 12" id="KW-0249">Electron transport</keyword>
<feature type="transmembrane region" description="Helical" evidence="12">
    <location>
        <begin position="53"/>
        <end position="74"/>
    </location>
</feature>
<reference evidence="14" key="2">
    <citation type="submission" date="2020-09" db="EMBL/GenBank/DDBJ databases">
        <authorList>
            <person name="Sun Q."/>
            <person name="Sedlacek I."/>
        </authorList>
    </citation>
    <scope>NUCLEOTIDE SEQUENCE</scope>
    <source>
        <strain evidence="14">CCM 7897</strain>
    </source>
</reference>
<organism evidence="14 15">
    <name type="scientific">Azorhizobium oxalatiphilum</name>
    <dbReference type="NCBI Taxonomy" id="980631"/>
    <lineage>
        <taxon>Bacteria</taxon>
        <taxon>Pseudomonadati</taxon>
        <taxon>Pseudomonadota</taxon>
        <taxon>Alphaproteobacteria</taxon>
        <taxon>Hyphomicrobiales</taxon>
        <taxon>Xanthobacteraceae</taxon>
        <taxon>Azorhizobium</taxon>
    </lineage>
</organism>
<name>A0A917BP30_9HYPH</name>
<dbReference type="AlphaFoldDB" id="A0A917BP30"/>
<evidence type="ECO:0000256" key="7">
    <source>
        <dbReference type="ARBA" id="ARBA00022723"/>
    </source>
</evidence>
<feature type="region of interest" description="Disordered" evidence="13">
    <location>
        <begin position="435"/>
        <end position="463"/>
    </location>
</feature>
<feature type="transmembrane region" description="Helical" evidence="12">
    <location>
        <begin position="127"/>
        <end position="145"/>
    </location>
</feature>
<dbReference type="GO" id="GO:0019646">
    <property type="term" value="P:aerobic electron transport chain"/>
    <property type="evidence" value="ECO:0007669"/>
    <property type="project" value="InterPro"/>
</dbReference>
<dbReference type="GO" id="GO:0070069">
    <property type="term" value="C:cytochrome complex"/>
    <property type="evidence" value="ECO:0007669"/>
    <property type="project" value="UniProtKB-UniRule"/>
</dbReference>
<evidence type="ECO:0000256" key="12">
    <source>
        <dbReference type="PIRNR" id="PIRNR006446"/>
    </source>
</evidence>
<evidence type="ECO:0000256" key="1">
    <source>
        <dbReference type="ARBA" id="ARBA00004651"/>
    </source>
</evidence>
<sequence length="463" mass="50304">MDAADLSRLQFALTVGYHILWPTFSIGTSCFVTLMSVMFWRTGNTLYRDLMRFWMKLFALGFGMGVITGIVLSYEIGTNWSGFARATSNVIGPFLLYETLTAFFLEAGFIGIMLFGEGKVSRGMHAFASIMVSVGALISTTWIIAANSWMQTPAGAVRDASGIFHVVDWGAAFLTSSFPYRLAHMVCASFLTCAFMIAGVSAFHLWRGTHVAASRKAFSMALWLALVLAPAQIAIGDLHGRNTLVEQPTKLAAMEGLWDTTKGPAMTVIAWPDMAQQRNLYALDIPHLASLYLTHSWDGEVQGLKAVPPADQPNVPVVFFAFRIMAGVGMLLLGLAVMALVLRLRGKLYTARWFQYAAMAATPLGFVAVLAGWTVTEAGRQPYLVYGLLRTTDAVSPVSAGAVTATLILFALIYNVLLLSFFWFAGRIAIKGPSDTGEPDLEQPGLARTNTTGRAPAYARTTN</sequence>
<evidence type="ECO:0000256" key="4">
    <source>
        <dbReference type="ARBA" id="ARBA00022475"/>
    </source>
</evidence>
<dbReference type="Pfam" id="PF01654">
    <property type="entry name" value="Cyt_bd_oxida_I"/>
    <property type="match status" value="1"/>
</dbReference>
<dbReference type="RefSeq" id="WP_188575727.1">
    <property type="nucleotide sequence ID" value="NZ_BMCT01000001.1"/>
</dbReference>
<keyword evidence="9 12" id="KW-1133">Transmembrane helix</keyword>
<feature type="transmembrane region" description="Helical" evidence="12">
    <location>
        <begin position="20"/>
        <end position="41"/>
    </location>
</feature>
<dbReference type="GO" id="GO:0046872">
    <property type="term" value="F:metal ion binding"/>
    <property type="evidence" value="ECO:0007669"/>
    <property type="project" value="UniProtKB-UniRule"/>
</dbReference>
<keyword evidence="15" id="KW-1185">Reference proteome</keyword>
<proteinExistence type="inferred from homology"/>
<comment type="caution">
    <text evidence="14">The sequence shown here is derived from an EMBL/GenBank/DDBJ whole genome shotgun (WGS) entry which is preliminary data.</text>
</comment>
<evidence type="ECO:0000256" key="5">
    <source>
        <dbReference type="ARBA" id="ARBA00022617"/>
    </source>
</evidence>
<evidence type="ECO:0000256" key="6">
    <source>
        <dbReference type="ARBA" id="ARBA00022692"/>
    </source>
</evidence>
<feature type="transmembrane region" description="Helical" evidence="12">
    <location>
        <begin position="182"/>
        <end position="205"/>
    </location>
</feature>
<dbReference type="InterPro" id="IPR002585">
    <property type="entry name" value="Cyt-d_ubiquinol_oxidase_su_1"/>
</dbReference>